<evidence type="ECO:0000259" key="1">
    <source>
        <dbReference type="Pfam" id="PF01343"/>
    </source>
</evidence>
<evidence type="ECO:0000313" key="3">
    <source>
        <dbReference type="Proteomes" id="UP000509684"/>
    </source>
</evidence>
<proteinExistence type="predicted"/>
<organism evidence="2 3">
    <name type="scientific">Candidatus Accumulibacter cognatus</name>
    <dbReference type="NCBI Taxonomy" id="2954383"/>
    <lineage>
        <taxon>Bacteria</taxon>
        <taxon>Pseudomonadati</taxon>
        <taxon>Pseudomonadota</taxon>
        <taxon>Betaproteobacteria</taxon>
        <taxon>Candidatus Accumulibacter</taxon>
    </lineage>
</organism>
<evidence type="ECO:0000313" key="2">
    <source>
        <dbReference type="EMBL" id="QLH48920.1"/>
    </source>
</evidence>
<name>A0A7D5S8L3_9PROT</name>
<reference evidence="2 3" key="1">
    <citation type="journal article" date="2019" name="Microbiome">
        <title>Annotated bacterial chromosomes from frame-shift-corrected long-read metagenomic data.</title>
        <authorList>
            <person name="Arumugam K."/>
            <person name="Bagci C."/>
            <person name="Bessarab I."/>
            <person name="Beier S."/>
            <person name="Buchfink B."/>
            <person name="Gorska A."/>
            <person name="Qiu G."/>
            <person name="Huson D.H."/>
            <person name="Williams R.B.H."/>
        </authorList>
    </citation>
    <scope>NUCLEOTIDE SEQUENCE [LARGE SCALE GENOMIC DNA]</scope>
    <source>
        <strain evidence="2">SSA1</strain>
    </source>
</reference>
<protein>
    <submittedName>
        <fullName evidence="2">S49 family peptidase</fullName>
    </submittedName>
</protein>
<feature type="domain" description="Peptidase S49" evidence="1">
    <location>
        <begin position="13"/>
        <end position="60"/>
    </location>
</feature>
<dbReference type="GO" id="GO:0006508">
    <property type="term" value="P:proteolysis"/>
    <property type="evidence" value="ECO:0007669"/>
    <property type="project" value="InterPro"/>
</dbReference>
<dbReference type="Proteomes" id="UP000509684">
    <property type="component" value="Chromosome"/>
</dbReference>
<dbReference type="Pfam" id="PF01343">
    <property type="entry name" value="Peptidase_S49"/>
    <property type="match status" value="1"/>
</dbReference>
<sequence>MSTAWRPARRTGWIGCSASEFYVMPGGEVGSIWVWQAHFYYSQAFAAKGIQPALISAGTY</sequence>
<dbReference type="InterPro" id="IPR002142">
    <property type="entry name" value="Peptidase_S49"/>
</dbReference>
<accession>A0A7D5S8L3</accession>
<dbReference type="EMBL" id="CP058708">
    <property type="protein sequence ID" value="QLH48920.1"/>
    <property type="molecule type" value="Genomic_DNA"/>
</dbReference>
<dbReference type="KEGG" id="acog:HWD57_03320"/>
<dbReference type="GO" id="GO:0008233">
    <property type="term" value="F:peptidase activity"/>
    <property type="evidence" value="ECO:0007669"/>
    <property type="project" value="InterPro"/>
</dbReference>
<gene>
    <name evidence="2" type="ORF">HWD57_03320</name>
</gene>
<dbReference type="AlphaFoldDB" id="A0A7D5S8L3"/>